<gene>
    <name evidence="2" type="ORF">SAMN05444164_1296</name>
</gene>
<keyword evidence="1" id="KW-1133">Transmembrane helix</keyword>
<keyword evidence="1" id="KW-0472">Membrane</keyword>
<evidence type="ECO:0000313" key="3">
    <source>
        <dbReference type="Proteomes" id="UP000198992"/>
    </source>
</evidence>
<feature type="transmembrane region" description="Helical" evidence="1">
    <location>
        <begin position="16"/>
        <end position="34"/>
    </location>
</feature>
<proteinExistence type="predicted"/>
<dbReference type="Proteomes" id="UP000198992">
    <property type="component" value="Unassembled WGS sequence"/>
</dbReference>
<protein>
    <submittedName>
        <fullName evidence="2">Uncharacterized protein</fullName>
    </submittedName>
</protein>
<reference evidence="2 3" key="1">
    <citation type="submission" date="2016-10" db="EMBL/GenBank/DDBJ databases">
        <authorList>
            <person name="de Groot N.N."/>
        </authorList>
    </citation>
    <scope>NUCLEOTIDE SEQUENCE [LARGE SCALE GENOMIC DNA]</scope>
    <source>
        <strain evidence="2 3">MT12</strain>
    </source>
</reference>
<accession>A0A1H4QNL6</accession>
<dbReference type="EMBL" id="FNTH01000001">
    <property type="protein sequence ID" value="SEC21127.1"/>
    <property type="molecule type" value="Genomic_DNA"/>
</dbReference>
<evidence type="ECO:0000256" key="1">
    <source>
        <dbReference type="SAM" id="Phobius"/>
    </source>
</evidence>
<evidence type="ECO:0000313" key="2">
    <source>
        <dbReference type="EMBL" id="SEC21127.1"/>
    </source>
</evidence>
<dbReference type="AlphaFoldDB" id="A0A1H4QNL6"/>
<sequence>MQTLESRPRPEGWDPALWSIGTVLGIAILYVACLV</sequence>
<name>A0A1H4QNL6_9BRAD</name>
<organism evidence="2 3">
    <name type="scientific">Bradyrhizobium erythrophlei</name>
    <dbReference type="NCBI Taxonomy" id="1437360"/>
    <lineage>
        <taxon>Bacteria</taxon>
        <taxon>Pseudomonadati</taxon>
        <taxon>Pseudomonadota</taxon>
        <taxon>Alphaproteobacteria</taxon>
        <taxon>Hyphomicrobiales</taxon>
        <taxon>Nitrobacteraceae</taxon>
        <taxon>Bradyrhizobium</taxon>
    </lineage>
</organism>
<keyword evidence="1" id="KW-0812">Transmembrane</keyword>